<protein>
    <submittedName>
        <fullName evidence="1">Uncharacterized protein</fullName>
    </submittedName>
</protein>
<gene>
    <name evidence="1" type="ORF">HNR06_004260</name>
</gene>
<name>A0A7Y9XF42_9ACTN</name>
<dbReference type="Proteomes" id="UP000584931">
    <property type="component" value="Unassembled WGS sequence"/>
</dbReference>
<evidence type="ECO:0000313" key="2">
    <source>
        <dbReference type="Proteomes" id="UP000584931"/>
    </source>
</evidence>
<comment type="caution">
    <text evidence="1">The sequence shown here is derived from an EMBL/GenBank/DDBJ whole genome shotgun (WGS) entry which is preliminary data.</text>
</comment>
<proteinExistence type="predicted"/>
<evidence type="ECO:0000313" key="1">
    <source>
        <dbReference type="EMBL" id="NYH54671.1"/>
    </source>
</evidence>
<reference evidence="1 2" key="1">
    <citation type="submission" date="2020-07" db="EMBL/GenBank/DDBJ databases">
        <title>Sequencing the genomes of 1000 actinobacteria strains.</title>
        <authorList>
            <person name="Klenk H.-P."/>
        </authorList>
    </citation>
    <scope>NUCLEOTIDE SEQUENCE [LARGE SCALE GENOMIC DNA]</scope>
    <source>
        <strain evidence="1 2">DSM 45278</strain>
    </source>
</reference>
<organism evidence="1 2">
    <name type="scientific">Nocardiopsis sinuspersici</name>
    <dbReference type="NCBI Taxonomy" id="501010"/>
    <lineage>
        <taxon>Bacteria</taxon>
        <taxon>Bacillati</taxon>
        <taxon>Actinomycetota</taxon>
        <taxon>Actinomycetes</taxon>
        <taxon>Streptosporangiales</taxon>
        <taxon>Nocardiopsidaceae</taxon>
        <taxon>Nocardiopsis</taxon>
    </lineage>
</organism>
<sequence>MTSYDPNTAHMRLARAAGALLLVMAVSAVFAGVGVRGRTRRCPCPPRPGGESGFPAWCPRAWER</sequence>
<dbReference type="AlphaFoldDB" id="A0A7Y9XF42"/>
<accession>A0A7Y9XF42</accession>
<dbReference type="EMBL" id="JACCHL010000001">
    <property type="protein sequence ID" value="NYH54671.1"/>
    <property type="molecule type" value="Genomic_DNA"/>
</dbReference>